<reference evidence="12" key="1">
    <citation type="journal article" date="2023" name="Mol. Biol. Evol.">
        <title>Third-Generation Sequencing Reveals the Adaptive Role of the Epigenome in Three Deep-Sea Polychaetes.</title>
        <authorList>
            <person name="Perez M."/>
            <person name="Aroh O."/>
            <person name="Sun Y."/>
            <person name="Lan Y."/>
            <person name="Juniper S.K."/>
            <person name="Young C.R."/>
            <person name="Angers B."/>
            <person name="Qian P.Y."/>
        </authorList>
    </citation>
    <scope>NUCLEOTIDE SEQUENCE</scope>
    <source>
        <strain evidence="12">R07B-5</strain>
    </source>
</reference>
<protein>
    <recommendedName>
        <fullName evidence="7">MTOR-associated protein MEAK7</fullName>
    </recommendedName>
    <alternativeName>
        <fullName evidence="9">TBC/LysM-associated domain-containing protein 1</fullName>
    </alternativeName>
    <alternativeName>
        <fullName evidence="8">TLD domain-containing protein 1</fullName>
    </alternativeName>
</protein>
<organism evidence="12 13">
    <name type="scientific">Ridgeia piscesae</name>
    <name type="common">Tubeworm</name>
    <dbReference type="NCBI Taxonomy" id="27915"/>
    <lineage>
        <taxon>Eukaryota</taxon>
        <taxon>Metazoa</taxon>
        <taxon>Spiralia</taxon>
        <taxon>Lophotrochozoa</taxon>
        <taxon>Annelida</taxon>
        <taxon>Polychaeta</taxon>
        <taxon>Sedentaria</taxon>
        <taxon>Canalipalpata</taxon>
        <taxon>Sabellida</taxon>
        <taxon>Siboglinidae</taxon>
        <taxon>Ridgeia</taxon>
    </lineage>
</organism>
<evidence type="ECO:0000256" key="8">
    <source>
        <dbReference type="ARBA" id="ARBA00041780"/>
    </source>
</evidence>
<dbReference type="GO" id="GO:0005764">
    <property type="term" value="C:lysosome"/>
    <property type="evidence" value="ECO:0007669"/>
    <property type="project" value="UniProtKB-SubCell"/>
</dbReference>
<sequence length="483" mass="54706">MGNKGVKQHKGAKAISSKFNEKEQKQITSIFDKLCGRRSSTHTAADNEEKEFDEEKLKTYASKYLTETLIEKLYLLMKHIPCPSKDKASSWCSEGLDIDVLFSTLSVLLKGSVEEKAHIICFMATSDNEETLVLKDLRMFTNELIVSYEKIMQRKKIWQSWCIKSCSESAIQRFSSLVLHDMANYDGKRRGESESMPFSVTQLEKWLQQSSLYQHLLDKVFYSCFPVSYREDDHLPVASLLPSCQDVDWNKTSTMLDLPAMVMLNHAVQAELRKEWRYLFSTRQHGESFSTLLKHVLNQGPTLLVVRDKEGHIFGGYSTISLSPRPQFVGSQHCFLFSLAPSMAVYHATGLNDNYVYLNTGQETLPNGLGMGGQLEYFGLWIDHEFGKGHSKGKPTCTTYGSPQLSGSEQFELDELEAWGIGPEPDEDGEYDEDLDREKITSILDKDMESKAMLELLDRGPVSEGLRESDNMADTPGVTALRE</sequence>
<evidence type="ECO:0000256" key="9">
    <source>
        <dbReference type="ARBA" id="ARBA00042134"/>
    </source>
</evidence>
<feature type="region of interest" description="Disordered" evidence="10">
    <location>
        <begin position="1"/>
        <end position="24"/>
    </location>
</feature>
<evidence type="ECO:0000256" key="7">
    <source>
        <dbReference type="ARBA" id="ARBA00039594"/>
    </source>
</evidence>
<name>A0AAD9UIZ1_RIDPI</name>
<dbReference type="GO" id="GO:0005634">
    <property type="term" value="C:nucleus"/>
    <property type="evidence" value="ECO:0007669"/>
    <property type="project" value="TreeGrafter"/>
</dbReference>
<dbReference type="GO" id="GO:0006979">
    <property type="term" value="P:response to oxidative stress"/>
    <property type="evidence" value="ECO:0007669"/>
    <property type="project" value="TreeGrafter"/>
</dbReference>
<feature type="domain" description="TLDc" evidence="11">
    <location>
        <begin position="254"/>
        <end position="422"/>
    </location>
</feature>
<dbReference type="GO" id="GO:0031929">
    <property type="term" value="P:TOR signaling"/>
    <property type="evidence" value="ECO:0007669"/>
    <property type="project" value="TreeGrafter"/>
</dbReference>
<evidence type="ECO:0000256" key="4">
    <source>
        <dbReference type="ARBA" id="ARBA00022490"/>
    </source>
</evidence>
<dbReference type="SMART" id="SM00584">
    <property type="entry name" value="TLDc"/>
    <property type="match status" value="1"/>
</dbReference>
<evidence type="ECO:0000256" key="5">
    <source>
        <dbReference type="ARBA" id="ARBA00023136"/>
    </source>
</evidence>
<evidence type="ECO:0000256" key="2">
    <source>
        <dbReference type="ARBA" id="ARBA00004371"/>
    </source>
</evidence>
<dbReference type="PANTHER" id="PTHR23354">
    <property type="entry name" value="NUCLEOLAR PROTEIN 7/ESTROGEN RECEPTOR COACTIVATOR-RELATED"/>
    <property type="match status" value="1"/>
</dbReference>
<dbReference type="PANTHER" id="PTHR23354:SF131">
    <property type="entry name" value="MTOR-ASSOCIATED PROTEIN MEAK7"/>
    <property type="match status" value="1"/>
</dbReference>
<gene>
    <name evidence="12" type="ORF">NP493_55g07022</name>
</gene>
<evidence type="ECO:0000256" key="10">
    <source>
        <dbReference type="SAM" id="MobiDB-lite"/>
    </source>
</evidence>
<keyword evidence="4" id="KW-0963">Cytoplasm</keyword>
<keyword evidence="13" id="KW-1185">Reference proteome</keyword>
<evidence type="ECO:0000259" key="11">
    <source>
        <dbReference type="PROSITE" id="PS51886"/>
    </source>
</evidence>
<evidence type="ECO:0000313" key="13">
    <source>
        <dbReference type="Proteomes" id="UP001209878"/>
    </source>
</evidence>
<evidence type="ECO:0000313" key="12">
    <source>
        <dbReference type="EMBL" id="KAK2191244.1"/>
    </source>
</evidence>
<dbReference type="Pfam" id="PF07534">
    <property type="entry name" value="TLD"/>
    <property type="match status" value="1"/>
</dbReference>
<feature type="compositionally biased region" description="Basic residues" evidence="10">
    <location>
        <begin position="1"/>
        <end position="12"/>
    </location>
</feature>
<comment type="caution">
    <text evidence="12">The sequence shown here is derived from an EMBL/GenBank/DDBJ whole genome shotgun (WGS) entry which is preliminary data.</text>
</comment>
<proteinExistence type="predicted"/>
<keyword evidence="6" id="KW-0458">Lysosome</keyword>
<dbReference type="GO" id="GO:0016020">
    <property type="term" value="C:membrane"/>
    <property type="evidence" value="ECO:0007669"/>
    <property type="project" value="UniProtKB-SubCell"/>
</dbReference>
<dbReference type="EMBL" id="JAODUO010000056">
    <property type="protein sequence ID" value="KAK2191244.1"/>
    <property type="molecule type" value="Genomic_DNA"/>
</dbReference>
<accession>A0AAD9UIZ1</accession>
<dbReference type="InterPro" id="IPR006571">
    <property type="entry name" value="TLDc_dom"/>
</dbReference>
<evidence type="ECO:0000256" key="6">
    <source>
        <dbReference type="ARBA" id="ARBA00023228"/>
    </source>
</evidence>
<evidence type="ECO:0000256" key="1">
    <source>
        <dbReference type="ARBA" id="ARBA00004370"/>
    </source>
</evidence>
<comment type="subcellular location">
    <subcellularLocation>
        <location evidence="3">Cytoplasm</location>
    </subcellularLocation>
    <subcellularLocation>
        <location evidence="2">Lysosome</location>
    </subcellularLocation>
    <subcellularLocation>
        <location evidence="1">Membrane</location>
    </subcellularLocation>
</comment>
<keyword evidence="5" id="KW-0472">Membrane</keyword>
<dbReference type="AlphaFoldDB" id="A0AAD9UIZ1"/>
<feature type="region of interest" description="Disordered" evidence="10">
    <location>
        <begin position="459"/>
        <end position="483"/>
    </location>
</feature>
<evidence type="ECO:0000256" key="3">
    <source>
        <dbReference type="ARBA" id="ARBA00004496"/>
    </source>
</evidence>
<dbReference type="Proteomes" id="UP001209878">
    <property type="component" value="Unassembled WGS sequence"/>
</dbReference>
<dbReference type="PROSITE" id="PS51886">
    <property type="entry name" value="TLDC"/>
    <property type="match status" value="1"/>
</dbReference>